<dbReference type="EMBL" id="JAUTXU010000385">
    <property type="protein sequence ID" value="KAK3681958.1"/>
    <property type="molecule type" value="Genomic_DNA"/>
</dbReference>
<name>A0ACC3MAM7_9PEZI</name>
<reference evidence="1" key="1">
    <citation type="submission" date="2023-07" db="EMBL/GenBank/DDBJ databases">
        <title>Black Yeasts Isolated from many extreme environments.</title>
        <authorList>
            <person name="Coleine C."/>
            <person name="Stajich J.E."/>
            <person name="Selbmann L."/>
        </authorList>
    </citation>
    <scope>NUCLEOTIDE SEQUENCE</scope>
    <source>
        <strain evidence="1">CCFEE 5714</strain>
    </source>
</reference>
<comment type="caution">
    <text evidence="1">The sequence shown here is derived from an EMBL/GenBank/DDBJ whole genome shotgun (WGS) entry which is preliminary data.</text>
</comment>
<protein>
    <submittedName>
        <fullName evidence="1">Ubiquinone biosynthesis monooxygenase</fullName>
    </submittedName>
</protein>
<accession>A0ACC3MAM7</accession>
<keyword evidence="2" id="KW-1185">Reference proteome</keyword>
<keyword evidence="1" id="KW-0560">Oxidoreductase</keyword>
<sequence length="516" mass="55610">MASSPILMQSPKLIRRLLQLPPSLRRGFYSTASKPEIYDVVCVGGGPAGLSLLSALRSHPSTERLKVALIDSQDLTTSRAASDTRVYSNRCSSLTPASLKFLQNAGAWGKVEARRVQDYHGMQVWDGVSGSRISFDPLNGKNGAGLLDALAELVPGSRFRESRRQYETGNEGVVATMCENQNLTHALLQRLKEAGGVEVLDKTKVESIQLGPEPEDEKALDLSQWPIVTLPGERQLAARLLVGADGANSPVRNFANIPSHGWDYNQHGVVATLQLDHAFAELDRRTAYQRFLPTGPIALLPLPNNKASLVWSVTTPLAAKLKALSTPAFASMVNAAFRLQIADLTYFLEHMDTIDIADELSWRLPNTSPASTGLPQSLPTVKAVQEGSTASFPLRMRHADTYTGHRIALIGDAAHTIHPLAGQGLNLGLADAQSLASSIAYGVEHGMDIGSPWCLDEYVSDRWAKNNAVMGVCDKLQKLYSVQSGPVVWGRSLGLGLVDRLGPLKGMVMGAAGGVR</sequence>
<keyword evidence="1" id="KW-0830">Ubiquinone</keyword>
<evidence type="ECO:0000313" key="1">
    <source>
        <dbReference type="EMBL" id="KAK3681958.1"/>
    </source>
</evidence>
<organism evidence="1 2">
    <name type="scientific">Vermiconidia calcicola</name>
    <dbReference type="NCBI Taxonomy" id="1690605"/>
    <lineage>
        <taxon>Eukaryota</taxon>
        <taxon>Fungi</taxon>
        <taxon>Dikarya</taxon>
        <taxon>Ascomycota</taxon>
        <taxon>Pezizomycotina</taxon>
        <taxon>Dothideomycetes</taxon>
        <taxon>Dothideomycetidae</taxon>
        <taxon>Mycosphaerellales</taxon>
        <taxon>Extremaceae</taxon>
        <taxon>Vermiconidia</taxon>
    </lineage>
</organism>
<keyword evidence="1" id="KW-0503">Monooxygenase</keyword>
<proteinExistence type="predicted"/>
<dbReference type="Proteomes" id="UP001281147">
    <property type="component" value="Unassembled WGS sequence"/>
</dbReference>
<evidence type="ECO:0000313" key="2">
    <source>
        <dbReference type="Proteomes" id="UP001281147"/>
    </source>
</evidence>
<gene>
    <name evidence="1" type="primary">COQ6_2</name>
    <name evidence="1" type="ORF">LTR37_020725</name>
</gene>